<dbReference type="Proteomes" id="UP001231189">
    <property type="component" value="Unassembled WGS sequence"/>
</dbReference>
<evidence type="ECO:0000256" key="1">
    <source>
        <dbReference type="SAM" id="MobiDB-lite"/>
    </source>
</evidence>
<name>A0AAD8RHN7_LOLMU</name>
<feature type="region of interest" description="Disordered" evidence="1">
    <location>
        <begin position="79"/>
        <end position="106"/>
    </location>
</feature>
<keyword evidence="3" id="KW-1185">Reference proteome</keyword>
<evidence type="ECO:0000313" key="2">
    <source>
        <dbReference type="EMBL" id="KAK1620367.1"/>
    </source>
</evidence>
<evidence type="ECO:0000313" key="3">
    <source>
        <dbReference type="Proteomes" id="UP001231189"/>
    </source>
</evidence>
<protein>
    <submittedName>
        <fullName evidence="2">Uncharacterized protein</fullName>
    </submittedName>
</protein>
<gene>
    <name evidence="2" type="ORF">QYE76_025884</name>
</gene>
<proteinExistence type="predicted"/>
<dbReference type="EMBL" id="JAUUTY010000006">
    <property type="protein sequence ID" value="KAK1620367.1"/>
    <property type="molecule type" value="Genomic_DNA"/>
</dbReference>
<comment type="caution">
    <text evidence="2">The sequence shown here is derived from an EMBL/GenBank/DDBJ whole genome shotgun (WGS) entry which is preliminary data.</text>
</comment>
<feature type="region of interest" description="Disordered" evidence="1">
    <location>
        <begin position="1"/>
        <end position="21"/>
    </location>
</feature>
<reference evidence="2" key="1">
    <citation type="submission" date="2023-07" db="EMBL/GenBank/DDBJ databases">
        <title>A chromosome-level genome assembly of Lolium multiflorum.</title>
        <authorList>
            <person name="Chen Y."/>
            <person name="Copetti D."/>
            <person name="Kolliker R."/>
            <person name="Studer B."/>
        </authorList>
    </citation>
    <scope>NUCLEOTIDE SEQUENCE</scope>
    <source>
        <strain evidence="2">02402/16</strain>
        <tissue evidence="2">Leaf</tissue>
    </source>
</reference>
<accession>A0AAD8RHN7</accession>
<sequence>MRSSDLHPTAPHLAHPSHTGERALAAGPDATVAMYMAYGWPQSIPLDPGDSDGVVLLRVLNRLLLAVCPASLHLRSASHHKVRLARLDRSPNPSPPTAPTPTPSGA</sequence>
<dbReference type="AlphaFoldDB" id="A0AAD8RHN7"/>
<feature type="compositionally biased region" description="Pro residues" evidence="1">
    <location>
        <begin position="92"/>
        <end position="106"/>
    </location>
</feature>
<organism evidence="2 3">
    <name type="scientific">Lolium multiflorum</name>
    <name type="common">Italian ryegrass</name>
    <name type="synonym">Lolium perenne subsp. multiflorum</name>
    <dbReference type="NCBI Taxonomy" id="4521"/>
    <lineage>
        <taxon>Eukaryota</taxon>
        <taxon>Viridiplantae</taxon>
        <taxon>Streptophyta</taxon>
        <taxon>Embryophyta</taxon>
        <taxon>Tracheophyta</taxon>
        <taxon>Spermatophyta</taxon>
        <taxon>Magnoliopsida</taxon>
        <taxon>Liliopsida</taxon>
        <taxon>Poales</taxon>
        <taxon>Poaceae</taxon>
        <taxon>BOP clade</taxon>
        <taxon>Pooideae</taxon>
        <taxon>Poodae</taxon>
        <taxon>Poeae</taxon>
        <taxon>Poeae Chloroplast Group 2 (Poeae type)</taxon>
        <taxon>Loliodinae</taxon>
        <taxon>Loliinae</taxon>
        <taxon>Lolium</taxon>
    </lineage>
</organism>